<dbReference type="Proteomes" id="UP000239434">
    <property type="component" value="Unassembled WGS sequence"/>
</dbReference>
<dbReference type="GO" id="GO:0005886">
    <property type="term" value="C:plasma membrane"/>
    <property type="evidence" value="ECO:0007669"/>
    <property type="project" value="UniProtKB-SubCell"/>
</dbReference>
<dbReference type="PANTHER" id="PTHR30576:SF4">
    <property type="entry name" value="UNDECAPRENYL-PHOSPHATE GALACTOSE PHOSPHOTRANSFERASE"/>
    <property type="match status" value="1"/>
</dbReference>
<dbReference type="RefSeq" id="WP_105742878.1">
    <property type="nucleotide sequence ID" value="NZ_PVBR01000011.1"/>
</dbReference>
<keyword evidence="6 9" id="KW-1133">Transmembrane helix</keyword>
<keyword evidence="4" id="KW-0808">Transferase</keyword>
<evidence type="ECO:0000256" key="5">
    <source>
        <dbReference type="ARBA" id="ARBA00022692"/>
    </source>
</evidence>
<reference evidence="11 12" key="1">
    <citation type="submission" date="2018-02" db="EMBL/GenBank/DDBJ databases">
        <title>The draft genome of Phyllobacterium sp. 1N-3.</title>
        <authorList>
            <person name="Liu L."/>
            <person name="Li L."/>
            <person name="Zhang X."/>
            <person name="Wang T."/>
            <person name="Liang L."/>
        </authorList>
    </citation>
    <scope>NUCLEOTIDE SEQUENCE [LARGE SCALE GENOMIC DNA]</scope>
    <source>
        <strain evidence="11 12">1N-3</strain>
    </source>
</reference>
<accession>A0A2S9IPT5</accession>
<dbReference type="InterPro" id="IPR003362">
    <property type="entry name" value="Bact_transf"/>
</dbReference>
<evidence type="ECO:0000256" key="6">
    <source>
        <dbReference type="ARBA" id="ARBA00022989"/>
    </source>
</evidence>
<evidence type="ECO:0000256" key="3">
    <source>
        <dbReference type="ARBA" id="ARBA00022475"/>
    </source>
</evidence>
<dbReference type="EMBL" id="PVBR01000011">
    <property type="protein sequence ID" value="PRD42546.1"/>
    <property type="molecule type" value="Genomic_DNA"/>
</dbReference>
<evidence type="ECO:0000256" key="1">
    <source>
        <dbReference type="ARBA" id="ARBA00004236"/>
    </source>
</evidence>
<comment type="caution">
    <text evidence="11">The sequence shown here is derived from an EMBL/GenBank/DDBJ whole genome shotgun (WGS) entry which is preliminary data.</text>
</comment>
<evidence type="ECO:0000313" key="11">
    <source>
        <dbReference type="EMBL" id="PRD42546.1"/>
    </source>
</evidence>
<evidence type="ECO:0000256" key="7">
    <source>
        <dbReference type="ARBA" id="ARBA00023136"/>
    </source>
</evidence>
<evidence type="ECO:0000256" key="9">
    <source>
        <dbReference type="SAM" id="Phobius"/>
    </source>
</evidence>
<keyword evidence="12" id="KW-1185">Reference proteome</keyword>
<feature type="domain" description="Bacterial sugar transferase" evidence="10">
    <location>
        <begin position="29"/>
        <end position="220"/>
    </location>
</feature>
<keyword evidence="3" id="KW-1003">Cell membrane</keyword>
<organism evidence="11 12">
    <name type="scientific">Phyllobacterium phragmitis</name>
    <dbReference type="NCBI Taxonomy" id="2670329"/>
    <lineage>
        <taxon>Bacteria</taxon>
        <taxon>Pseudomonadati</taxon>
        <taxon>Pseudomonadota</taxon>
        <taxon>Alphaproteobacteria</taxon>
        <taxon>Hyphomicrobiales</taxon>
        <taxon>Phyllobacteriaceae</taxon>
        <taxon>Phyllobacterium</taxon>
    </lineage>
</organism>
<evidence type="ECO:0000256" key="2">
    <source>
        <dbReference type="ARBA" id="ARBA00006464"/>
    </source>
</evidence>
<gene>
    <name evidence="11" type="ORF">C5748_15705</name>
</gene>
<proteinExistence type="inferred from homology"/>
<protein>
    <submittedName>
        <fullName evidence="11">Exopolysaccharide biosynthesis protein</fullName>
    </submittedName>
</protein>
<evidence type="ECO:0000259" key="10">
    <source>
        <dbReference type="Pfam" id="PF02397"/>
    </source>
</evidence>
<comment type="subcellular location">
    <subcellularLocation>
        <location evidence="1">Cell membrane</location>
    </subcellularLocation>
</comment>
<dbReference type="PANTHER" id="PTHR30576">
    <property type="entry name" value="COLANIC BIOSYNTHESIS UDP-GLUCOSE LIPID CARRIER TRANSFERASE"/>
    <property type="match status" value="1"/>
</dbReference>
<dbReference type="GO" id="GO:0016780">
    <property type="term" value="F:phosphotransferase activity, for other substituted phosphate groups"/>
    <property type="evidence" value="ECO:0007669"/>
    <property type="project" value="TreeGrafter"/>
</dbReference>
<evidence type="ECO:0000256" key="8">
    <source>
        <dbReference type="ARBA" id="ARBA00023169"/>
    </source>
</evidence>
<dbReference type="AlphaFoldDB" id="A0A2S9IPT5"/>
<name>A0A2S9IPT5_9HYPH</name>
<sequence length="226" mass="25106">MKPATKLASFPFLRQSKKTEKLPVGGVLKRSFDVIGAAAGLFLLSPLFILVAILVKLSDGGSAFYGHRRIGRDGNPFYCLKFRTMVQDGDAVLTAHFASNPEARAEWLASRKLQKDPRVTNVGAVLRKLSLDELPQLVNVLRGEMSLVGPRPVVKDEIDLYGSAAIYYFKSRPGLTGVWQISGRNDVSYDDRIAFDRHYVENWSFQKDIVIILKTIPAVCASRGSY</sequence>
<comment type="similarity">
    <text evidence="2">Belongs to the bacterial sugar transferase family.</text>
</comment>
<keyword evidence="7 9" id="KW-0472">Membrane</keyword>
<keyword evidence="8" id="KW-0270">Exopolysaccharide synthesis</keyword>
<evidence type="ECO:0000256" key="4">
    <source>
        <dbReference type="ARBA" id="ARBA00022679"/>
    </source>
</evidence>
<feature type="transmembrane region" description="Helical" evidence="9">
    <location>
        <begin position="34"/>
        <end position="55"/>
    </location>
</feature>
<keyword evidence="5 9" id="KW-0812">Transmembrane</keyword>
<dbReference type="Pfam" id="PF02397">
    <property type="entry name" value="Bac_transf"/>
    <property type="match status" value="1"/>
</dbReference>
<dbReference type="GO" id="GO:0000271">
    <property type="term" value="P:polysaccharide biosynthetic process"/>
    <property type="evidence" value="ECO:0007669"/>
    <property type="project" value="UniProtKB-KW"/>
</dbReference>
<evidence type="ECO:0000313" key="12">
    <source>
        <dbReference type="Proteomes" id="UP000239434"/>
    </source>
</evidence>